<name>A0A9W9CRT1_9PEZI</name>
<dbReference type="AlphaFoldDB" id="A0A9W9CRT1"/>
<accession>A0A9W9CRT1</accession>
<gene>
    <name evidence="1" type="ORF">N0V93_010306</name>
</gene>
<dbReference type="EMBL" id="JAPEVB010000008">
    <property type="protein sequence ID" value="KAJ4385245.1"/>
    <property type="molecule type" value="Genomic_DNA"/>
</dbReference>
<proteinExistence type="predicted"/>
<dbReference type="Proteomes" id="UP001140453">
    <property type="component" value="Unassembled WGS sequence"/>
</dbReference>
<keyword evidence="2" id="KW-1185">Reference proteome</keyword>
<evidence type="ECO:0000313" key="2">
    <source>
        <dbReference type="Proteomes" id="UP001140453"/>
    </source>
</evidence>
<protein>
    <submittedName>
        <fullName evidence="1">Uncharacterized protein</fullName>
    </submittedName>
</protein>
<organism evidence="1 2">
    <name type="scientific">Gnomoniopsis smithogilvyi</name>
    <dbReference type="NCBI Taxonomy" id="1191159"/>
    <lineage>
        <taxon>Eukaryota</taxon>
        <taxon>Fungi</taxon>
        <taxon>Dikarya</taxon>
        <taxon>Ascomycota</taxon>
        <taxon>Pezizomycotina</taxon>
        <taxon>Sordariomycetes</taxon>
        <taxon>Sordariomycetidae</taxon>
        <taxon>Diaporthales</taxon>
        <taxon>Gnomoniaceae</taxon>
        <taxon>Gnomoniopsis</taxon>
    </lineage>
</organism>
<sequence>MRAVSNQFSDAYSILNFSWLNKGQAAAQNMCKGFDDPSHSLRRTQFWESLGDVKQKGSDPINYVIADHSGSTMALLPSGGSHSMNSHVLELVKEQIEDYIPPGELATIMQRWEEVKYRNDFITKLKPVVLSFARGLEAIKTIVEA</sequence>
<reference evidence="1" key="1">
    <citation type="submission" date="2022-10" db="EMBL/GenBank/DDBJ databases">
        <title>Tapping the CABI collections for fungal endophytes: first genome assemblies for Collariella, Neodidymelliopsis, Ascochyta clinopodiicola, Didymella pomorum, Didymosphaeria variabile, Neocosmospora piperis and Neocucurbitaria cava.</title>
        <authorList>
            <person name="Hill R."/>
        </authorList>
    </citation>
    <scope>NUCLEOTIDE SEQUENCE</scope>
    <source>
        <strain evidence="1">IMI 355082</strain>
    </source>
</reference>
<comment type="caution">
    <text evidence="1">The sequence shown here is derived from an EMBL/GenBank/DDBJ whole genome shotgun (WGS) entry which is preliminary data.</text>
</comment>
<evidence type="ECO:0000313" key="1">
    <source>
        <dbReference type="EMBL" id="KAJ4385245.1"/>
    </source>
</evidence>